<dbReference type="CDD" id="cd02440">
    <property type="entry name" value="AdoMet_MTases"/>
    <property type="match status" value="1"/>
</dbReference>
<dbReference type="OrthoDB" id="3647at2759"/>
<dbReference type="EMBL" id="KB707121">
    <property type="protein sequence ID" value="EMR64092.1"/>
    <property type="molecule type" value="Genomic_DNA"/>
</dbReference>
<protein>
    <recommendedName>
        <fullName evidence="1">Methyltransferase domain-containing protein</fullName>
    </recommendedName>
</protein>
<dbReference type="Pfam" id="PF13649">
    <property type="entry name" value="Methyltransf_25"/>
    <property type="match status" value="1"/>
</dbReference>
<evidence type="ECO:0000259" key="1">
    <source>
        <dbReference type="Pfam" id="PF13649"/>
    </source>
</evidence>
<dbReference type="KEGG" id="ela:UCREL1_8950"/>
<proteinExistence type="predicted"/>
<dbReference type="PANTHER" id="PTHR42912">
    <property type="entry name" value="METHYLTRANSFERASE"/>
    <property type="match status" value="1"/>
</dbReference>
<evidence type="ECO:0000313" key="2">
    <source>
        <dbReference type="EMBL" id="EMR64092.1"/>
    </source>
</evidence>
<dbReference type="HOGENOM" id="CLU_049749_3_0_1"/>
<dbReference type="eggNOG" id="ENOG502SQ5Z">
    <property type="taxonomic scope" value="Eukaryota"/>
</dbReference>
<dbReference type="InterPro" id="IPR041698">
    <property type="entry name" value="Methyltransf_25"/>
</dbReference>
<reference evidence="3" key="1">
    <citation type="journal article" date="2013" name="Genome Announc.">
        <title>Draft genome sequence of the grapevine dieback fungus Eutypa lata UCR-EL1.</title>
        <authorList>
            <person name="Blanco-Ulate B."/>
            <person name="Rolshausen P.E."/>
            <person name="Cantu D."/>
        </authorList>
    </citation>
    <scope>NUCLEOTIDE SEQUENCE [LARGE SCALE GENOMIC DNA]</scope>
    <source>
        <strain evidence="3">UCR-EL1</strain>
    </source>
</reference>
<dbReference type="AlphaFoldDB" id="M7SIU8"/>
<dbReference type="Gene3D" id="3.40.50.150">
    <property type="entry name" value="Vaccinia Virus protein VP39"/>
    <property type="match status" value="1"/>
</dbReference>
<feature type="domain" description="Methyltransferase" evidence="1">
    <location>
        <begin position="46"/>
        <end position="154"/>
    </location>
</feature>
<gene>
    <name evidence="2" type="ORF">UCREL1_8950</name>
</gene>
<dbReference type="GO" id="GO:0008168">
    <property type="term" value="F:methyltransferase activity"/>
    <property type="evidence" value="ECO:0007669"/>
    <property type="project" value="TreeGrafter"/>
</dbReference>
<accession>M7SIU8</accession>
<evidence type="ECO:0000313" key="3">
    <source>
        <dbReference type="Proteomes" id="UP000012174"/>
    </source>
</evidence>
<name>M7SIU8_EUTLA</name>
<dbReference type="InterPro" id="IPR029063">
    <property type="entry name" value="SAM-dependent_MTases_sf"/>
</dbReference>
<sequence>MESFDQVQKDYDDQAGTYAAYTTKPYGILETQLMRSALGDCAGARVLDLGGGTGIRARQALDLGAASVDVVDLSPGMVQVGEKKEEEEEEEEAVEGRDDTIRWFTADVSKSLEHLKLRDAYDLVMANWVFDHARSVDELEGMWRNVAARLRPGGRFVGIRACDPRRPAFGNGEARYGVTYKDFVEIPGGLRFRYILHSDPPIEFEAASMEVSYSGSTEMHERFGLCDVQVEPYGSAEIVGEDPEYWALFLEAPPMAVVKARKKTAG</sequence>
<dbReference type="InterPro" id="IPR050508">
    <property type="entry name" value="Methyltransf_Superfamily"/>
</dbReference>
<dbReference type="SUPFAM" id="SSF53335">
    <property type="entry name" value="S-adenosyl-L-methionine-dependent methyltransferases"/>
    <property type="match status" value="1"/>
</dbReference>
<keyword evidence="3" id="KW-1185">Reference proteome</keyword>
<dbReference type="OMA" id="VMANWIF"/>
<dbReference type="STRING" id="1287681.M7SIU8"/>
<dbReference type="Proteomes" id="UP000012174">
    <property type="component" value="Unassembled WGS sequence"/>
</dbReference>
<dbReference type="PANTHER" id="PTHR42912:SF93">
    <property type="entry name" value="N6-ADENOSINE-METHYLTRANSFERASE TMT1A"/>
    <property type="match status" value="1"/>
</dbReference>
<organism evidence="2 3">
    <name type="scientific">Eutypa lata (strain UCR-EL1)</name>
    <name type="common">Grapevine dieback disease fungus</name>
    <name type="synonym">Eutypa armeniacae</name>
    <dbReference type="NCBI Taxonomy" id="1287681"/>
    <lineage>
        <taxon>Eukaryota</taxon>
        <taxon>Fungi</taxon>
        <taxon>Dikarya</taxon>
        <taxon>Ascomycota</taxon>
        <taxon>Pezizomycotina</taxon>
        <taxon>Sordariomycetes</taxon>
        <taxon>Xylariomycetidae</taxon>
        <taxon>Xylariales</taxon>
        <taxon>Diatrypaceae</taxon>
        <taxon>Eutypa</taxon>
    </lineage>
</organism>